<organism evidence="1 2">
    <name type="scientific">Streptomyces flaveus</name>
    <dbReference type="NCBI Taxonomy" id="66370"/>
    <lineage>
        <taxon>Bacteria</taxon>
        <taxon>Bacillati</taxon>
        <taxon>Actinomycetota</taxon>
        <taxon>Actinomycetes</taxon>
        <taxon>Kitasatosporales</taxon>
        <taxon>Streptomycetaceae</taxon>
        <taxon>Streptomyces</taxon>
        <taxon>Streptomyces aurantiacus group</taxon>
    </lineage>
</organism>
<dbReference type="AlphaFoldDB" id="A0A917RP26"/>
<protein>
    <submittedName>
        <fullName evidence="1">Uncharacterized protein</fullName>
    </submittedName>
</protein>
<reference evidence="1" key="2">
    <citation type="submission" date="2020-09" db="EMBL/GenBank/DDBJ databases">
        <authorList>
            <person name="Sun Q."/>
            <person name="Ohkuma M."/>
        </authorList>
    </citation>
    <scope>NUCLEOTIDE SEQUENCE</scope>
    <source>
        <strain evidence="1">JCM 3035</strain>
    </source>
</reference>
<accession>A0A917RP26</accession>
<dbReference type="EMBL" id="BMPQ01000057">
    <property type="protein sequence ID" value="GGL16731.1"/>
    <property type="molecule type" value="Genomic_DNA"/>
</dbReference>
<evidence type="ECO:0000313" key="1">
    <source>
        <dbReference type="EMBL" id="GGL16731.1"/>
    </source>
</evidence>
<comment type="caution">
    <text evidence="1">The sequence shown here is derived from an EMBL/GenBank/DDBJ whole genome shotgun (WGS) entry which is preliminary data.</text>
</comment>
<keyword evidence="2" id="KW-1185">Reference proteome</keyword>
<dbReference type="Proteomes" id="UP000637788">
    <property type="component" value="Unassembled WGS sequence"/>
</dbReference>
<name>A0A917RP26_9ACTN</name>
<sequence length="132" mass="14240">MALGAQMHRFQVDRDAVWQQDLLQRFGELVADALLHREAAGEQPHQSGQLGQAEDVLVCDVADVRLAEERQSVMLTEGEERDRSFDDLADPAVRTAVTFGLEGGDKLLVALVPAGGVEEGAQEAAGGVFRGR</sequence>
<reference evidence="1" key="1">
    <citation type="journal article" date="2014" name="Int. J. Syst. Evol. Microbiol.">
        <title>Complete genome sequence of Corynebacterium casei LMG S-19264T (=DSM 44701T), isolated from a smear-ripened cheese.</title>
        <authorList>
            <consortium name="US DOE Joint Genome Institute (JGI-PGF)"/>
            <person name="Walter F."/>
            <person name="Albersmeier A."/>
            <person name="Kalinowski J."/>
            <person name="Ruckert C."/>
        </authorList>
    </citation>
    <scope>NUCLEOTIDE SEQUENCE</scope>
    <source>
        <strain evidence="1">JCM 3035</strain>
    </source>
</reference>
<evidence type="ECO:0000313" key="2">
    <source>
        <dbReference type="Proteomes" id="UP000637788"/>
    </source>
</evidence>
<proteinExistence type="predicted"/>
<gene>
    <name evidence="1" type="ORF">GCM10010094_91950</name>
</gene>